<accession>A0AAN8XKQ3</accession>
<dbReference type="EMBL" id="JAXCGZ010005683">
    <property type="protein sequence ID" value="KAK7081194.1"/>
    <property type="molecule type" value="Genomic_DNA"/>
</dbReference>
<sequence>MKNNMLRCKKKKRKVPRKKGSEKMPIQKVKYGIRQVRMEEYHNLTTTKVWDISHPKTKEIDRYISEMLVMDDLPFSHVEDDELKKIQGQLQLPNLKVVHDSPTRWNSMLHMLRKTAEMKEPLCVYVANNH</sequence>
<keyword evidence="5" id="KW-0539">Nucleus</keyword>
<protein>
    <submittedName>
        <fullName evidence="7">Uncharacterized protein</fullName>
    </submittedName>
</protein>
<evidence type="ECO:0000256" key="6">
    <source>
        <dbReference type="SAM" id="MobiDB-lite"/>
    </source>
</evidence>
<evidence type="ECO:0000313" key="7">
    <source>
        <dbReference type="EMBL" id="KAK7081194.1"/>
    </source>
</evidence>
<evidence type="ECO:0000256" key="3">
    <source>
        <dbReference type="ARBA" id="ARBA00022771"/>
    </source>
</evidence>
<name>A0AAN8XKQ3_HALRR</name>
<reference evidence="7 8" key="1">
    <citation type="submission" date="2023-11" db="EMBL/GenBank/DDBJ databases">
        <title>Halocaridina rubra genome assembly.</title>
        <authorList>
            <person name="Smith C."/>
        </authorList>
    </citation>
    <scope>NUCLEOTIDE SEQUENCE [LARGE SCALE GENOMIC DNA]</scope>
    <source>
        <strain evidence="7">EP-1</strain>
        <tissue evidence="7">Whole</tissue>
    </source>
</reference>
<evidence type="ECO:0000256" key="2">
    <source>
        <dbReference type="ARBA" id="ARBA00022723"/>
    </source>
</evidence>
<evidence type="ECO:0000313" key="8">
    <source>
        <dbReference type="Proteomes" id="UP001381693"/>
    </source>
</evidence>
<dbReference type="PANTHER" id="PTHR46481">
    <property type="entry name" value="ZINC FINGER BED DOMAIN-CONTAINING PROTEIN 4"/>
    <property type="match status" value="1"/>
</dbReference>
<proteinExistence type="predicted"/>
<keyword evidence="4" id="KW-0862">Zinc</keyword>
<evidence type="ECO:0000256" key="1">
    <source>
        <dbReference type="ARBA" id="ARBA00004123"/>
    </source>
</evidence>
<keyword evidence="8" id="KW-1185">Reference proteome</keyword>
<dbReference type="InterPro" id="IPR052035">
    <property type="entry name" value="ZnF_BED_domain_contain"/>
</dbReference>
<dbReference type="GO" id="GO:0008270">
    <property type="term" value="F:zinc ion binding"/>
    <property type="evidence" value="ECO:0007669"/>
    <property type="project" value="UniProtKB-KW"/>
</dbReference>
<evidence type="ECO:0000256" key="5">
    <source>
        <dbReference type="ARBA" id="ARBA00023242"/>
    </source>
</evidence>
<dbReference type="AlphaFoldDB" id="A0AAN8XKQ3"/>
<organism evidence="7 8">
    <name type="scientific">Halocaridina rubra</name>
    <name type="common">Hawaiian red shrimp</name>
    <dbReference type="NCBI Taxonomy" id="373956"/>
    <lineage>
        <taxon>Eukaryota</taxon>
        <taxon>Metazoa</taxon>
        <taxon>Ecdysozoa</taxon>
        <taxon>Arthropoda</taxon>
        <taxon>Crustacea</taxon>
        <taxon>Multicrustacea</taxon>
        <taxon>Malacostraca</taxon>
        <taxon>Eumalacostraca</taxon>
        <taxon>Eucarida</taxon>
        <taxon>Decapoda</taxon>
        <taxon>Pleocyemata</taxon>
        <taxon>Caridea</taxon>
        <taxon>Atyoidea</taxon>
        <taxon>Atyidae</taxon>
        <taxon>Halocaridina</taxon>
    </lineage>
</organism>
<evidence type="ECO:0000256" key="4">
    <source>
        <dbReference type="ARBA" id="ARBA00022833"/>
    </source>
</evidence>
<keyword evidence="2" id="KW-0479">Metal-binding</keyword>
<comment type="caution">
    <text evidence="7">The sequence shown here is derived from an EMBL/GenBank/DDBJ whole genome shotgun (WGS) entry which is preliminary data.</text>
</comment>
<comment type="subcellular location">
    <subcellularLocation>
        <location evidence="1">Nucleus</location>
    </subcellularLocation>
</comment>
<feature type="compositionally biased region" description="Basic residues" evidence="6">
    <location>
        <begin position="7"/>
        <end position="20"/>
    </location>
</feature>
<gene>
    <name evidence="7" type="ORF">SK128_000105</name>
</gene>
<keyword evidence="3" id="KW-0863">Zinc-finger</keyword>
<feature type="region of interest" description="Disordered" evidence="6">
    <location>
        <begin position="1"/>
        <end position="26"/>
    </location>
</feature>
<dbReference type="PANTHER" id="PTHR46481:SF10">
    <property type="entry name" value="ZINC FINGER BED DOMAIN-CONTAINING PROTEIN 39"/>
    <property type="match status" value="1"/>
</dbReference>
<dbReference type="Proteomes" id="UP001381693">
    <property type="component" value="Unassembled WGS sequence"/>
</dbReference>
<dbReference type="GO" id="GO:0005634">
    <property type="term" value="C:nucleus"/>
    <property type="evidence" value="ECO:0007669"/>
    <property type="project" value="UniProtKB-SubCell"/>
</dbReference>